<evidence type="ECO:0000256" key="1">
    <source>
        <dbReference type="SAM" id="MobiDB-lite"/>
    </source>
</evidence>
<proteinExistence type="predicted"/>
<dbReference type="Proteomes" id="UP000735302">
    <property type="component" value="Unassembled WGS sequence"/>
</dbReference>
<gene>
    <name evidence="2" type="ORF">PoB_004135500</name>
</gene>
<sequence>MPHRNGKHMVNHVKGHGKKGHCRNSPLDALSLLQRPKFLSLSLKTTRDRHKPVRPSTQQLLREIFARISRRACVPGELLVLPGRGNIRQVIIFSGSAEH</sequence>
<protein>
    <submittedName>
        <fullName evidence="2">Uncharacterized protein</fullName>
    </submittedName>
</protein>
<evidence type="ECO:0000313" key="2">
    <source>
        <dbReference type="EMBL" id="GFO14850.1"/>
    </source>
</evidence>
<organism evidence="2 3">
    <name type="scientific">Plakobranchus ocellatus</name>
    <dbReference type="NCBI Taxonomy" id="259542"/>
    <lineage>
        <taxon>Eukaryota</taxon>
        <taxon>Metazoa</taxon>
        <taxon>Spiralia</taxon>
        <taxon>Lophotrochozoa</taxon>
        <taxon>Mollusca</taxon>
        <taxon>Gastropoda</taxon>
        <taxon>Heterobranchia</taxon>
        <taxon>Euthyneura</taxon>
        <taxon>Panpulmonata</taxon>
        <taxon>Sacoglossa</taxon>
        <taxon>Placobranchoidea</taxon>
        <taxon>Plakobranchidae</taxon>
        <taxon>Plakobranchus</taxon>
    </lineage>
</organism>
<dbReference type="AlphaFoldDB" id="A0AAV4B6Y3"/>
<reference evidence="2 3" key="1">
    <citation type="journal article" date="2021" name="Elife">
        <title>Chloroplast acquisition without the gene transfer in kleptoplastic sea slugs, Plakobranchus ocellatus.</title>
        <authorList>
            <person name="Maeda T."/>
            <person name="Takahashi S."/>
            <person name="Yoshida T."/>
            <person name="Shimamura S."/>
            <person name="Takaki Y."/>
            <person name="Nagai Y."/>
            <person name="Toyoda A."/>
            <person name="Suzuki Y."/>
            <person name="Arimoto A."/>
            <person name="Ishii H."/>
            <person name="Satoh N."/>
            <person name="Nishiyama T."/>
            <person name="Hasebe M."/>
            <person name="Maruyama T."/>
            <person name="Minagawa J."/>
            <person name="Obokata J."/>
            <person name="Shigenobu S."/>
        </authorList>
    </citation>
    <scope>NUCLEOTIDE SEQUENCE [LARGE SCALE GENOMIC DNA]</scope>
</reference>
<evidence type="ECO:0000313" key="3">
    <source>
        <dbReference type="Proteomes" id="UP000735302"/>
    </source>
</evidence>
<feature type="region of interest" description="Disordered" evidence="1">
    <location>
        <begin position="1"/>
        <end position="21"/>
    </location>
</feature>
<comment type="caution">
    <text evidence="2">The sequence shown here is derived from an EMBL/GenBank/DDBJ whole genome shotgun (WGS) entry which is preliminary data.</text>
</comment>
<dbReference type="EMBL" id="BLXT01004580">
    <property type="protein sequence ID" value="GFO14850.1"/>
    <property type="molecule type" value="Genomic_DNA"/>
</dbReference>
<name>A0AAV4B6Y3_9GAST</name>
<accession>A0AAV4B6Y3</accession>
<keyword evidence="3" id="KW-1185">Reference proteome</keyword>